<feature type="compositionally biased region" description="Pro residues" evidence="1">
    <location>
        <begin position="44"/>
        <end position="57"/>
    </location>
</feature>
<dbReference type="Proteomes" id="UP001214553">
    <property type="component" value="Chromosome"/>
</dbReference>
<dbReference type="Gene3D" id="3.30.1380.10">
    <property type="match status" value="1"/>
</dbReference>
<dbReference type="InterPro" id="IPR009045">
    <property type="entry name" value="Zn_M74/Hedgehog-like"/>
</dbReference>
<reference evidence="3 4" key="1">
    <citation type="submission" date="2023-03" db="EMBL/GenBank/DDBJ databases">
        <title>Genome sequence of Microbacterium sp. KACC 23027.</title>
        <authorList>
            <person name="Kim S."/>
            <person name="Heo J."/>
            <person name="Kwon S.-W."/>
        </authorList>
    </citation>
    <scope>NUCLEOTIDE SEQUENCE [LARGE SCALE GENOMIC DNA]</scope>
    <source>
        <strain evidence="3 4">KACC 23027</strain>
    </source>
</reference>
<feature type="domain" description="D-alanyl-D-alanine carboxypeptidase-like core" evidence="2">
    <location>
        <begin position="250"/>
        <end position="378"/>
    </location>
</feature>
<dbReference type="PANTHER" id="PTHR34385">
    <property type="entry name" value="D-ALANYL-D-ALANINE CARBOXYPEPTIDASE"/>
    <property type="match status" value="1"/>
</dbReference>
<dbReference type="SUPFAM" id="SSF55166">
    <property type="entry name" value="Hedgehog/DD-peptidase"/>
    <property type="match status" value="1"/>
</dbReference>
<feature type="region of interest" description="Disordered" evidence="1">
    <location>
        <begin position="134"/>
        <end position="155"/>
    </location>
</feature>
<dbReference type="InterPro" id="IPR052179">
    <property type="entry name" value="DD-CPase-like"/>
</dbReference>
<proteinExistence type="predicted"/>
<dbReference type="CDD" id="cd14852">
    <property type="entry name" value="LD-carboxypeptidase"/>
    <property type="match status" value="1"/>
</dbReference>
<name>A0ABY8C5Z6_9MICO</name>
<dbReference type="Pfam" id="PF02557">
    <property type="entry name" value="VanY"/>
    <property type="match status" value="1"/>
</dbReference>
<protein>
    <submittedName>
        <fullName evidence="3">M15 family metallopeptidase</fullName>
    </submittedName>
</protein>
<keyword evidence="4" id="KW-1185">Reference proteome</keyword>
<dbReference type="RefSeq" id="WP_275280143.1">
    <property type="nucleotide sequence ID" value="NZ_CP119108.1"/>
</dbReference>
<dbReference type="EMBL" id="CP119108">
    <property type="protein sequence ID" value="WEG10747.1"/>
    <property type="molecule type" value="Genomic_DNA"/>
</dbReference>
<feature type="region of interest" description="Disordered" evidence="1">
    <location>
        <begin position="228"/>
        <end position="247"/>
    </location>
</feature>
<gene>
    <name evidence="3" type="ORF">PU630_00690</name>
</gene>
<evidence type="ECO:0000259" key="2">
    <source>
        <dbReference type="Pfam" id="PF02557"/>
    </source>
</evidence>
<dbReference type="InterPro" id="IPR058193">
    <property type="entry name" value="VanY/YodJ_core_dom"/>
</dbReference>
<evidence type="ECO:0000313" key="4">
    <source>
        <dbReference type="Proteomes" id="UP001214553"/>
    </source>
</evidence>
<organism evidence="3 4">
    <name type="scientific">Microbacterium horticulturae</name>
    <dbReference type="NCBI Taxonomy" id="3028316"/>
    <lineage>
        <taxon>Bacteria</taxon>
        <taxon>Bacillati</taxon>
        <taxon>Actinomycetota</taxon>
        <taxon>Actinomycetes</taxon>
        <taxon>Micrococcales</taxon>
        <taxon>Microbacteriaceae</taxon>
        <taxon>Microbacterium</taxon>
    </lineage>
</organism>
<accession>A0ABY8C5Z6</accession>
<sequence>MHAPLTRRALREARAQADLAERADTATIQTLPIPIVQPDDDGPSHPPIFKPPPPPLPPGGLRPVLRPLTTEHAHARHARKPRVGLTARISVAAASALVLAGAGSAFALSQLPDQNVSVTAGSTLVADITGSKVGPRMVDPTGQATKTPAAQRDDTVPSFDQSLASIALCDTDDFTTALKNGDDAAAIRAAGGAEPFRDAVADGQAPCVPLTDPTHVWVVVDKAHALDPKDYAPSPRQQPGDMKSLDGSGLRTDAADALTALDKAVRKAGAGQIALNSGYRSYKTQIGNYGTQKEQRGTKGADAVSARPGYSEHQTGLAADIVPCTGGSCATLDDVADSAQGDWLVKNSWKYGWIVRYEKGETGVTGYAPEPWHLRYIGRDLAEAYQDGGYRTLEQFFGLPAAPDYAD</sequence>
<feature type="region of interest" description="Disordered" evidence="1">
    <location>
        <begin position="32"/>
        <end position="57"/>
    </location>
</feature>
<evidence type="ECO:0000313" key="3">
    <source>
        <dbReference type="EMBL" id="WEG10747.1"/>
    </source>
</evidence>
<dbReference type="PANTHER" id="PTHR34385:SF1">
    <property type="entry name" value="PEPTIDOGLYCAN L-ALANYL-D-GLUTAMATE ENDOPEPTIDASE CWLK"/>
    <property type="match status" value="1"/>
</dbReference>
<evidence type="ECO:0000256" key="1">
    <source>
        <dbReference type="SAM" id="MobiDB-lite"/>
    </source>
</evidence>
<dbReference type="InterPro" id="IPR003709">
    <property type="entry name" value="VanY-like_core_dom"/>
</dbReference>